<comment type="caution">
    <text evidence="7">The sequence shown here is derived from an EMBL/GenBank/DDBJ whole genome shotgun (WGS) entry which is preliminary data.</text>
</comment>
<organism evidence="7 8">
    <name type="scientific">Streptomyces parvus</name>
    <dbReference type="NCBI Taxonomy" id="66428"/>
    <lineage>
        <taxon>Bacteria</taxon>
        <taxon>Bacillati</taxon>
        <taxon>Actinomycetota</taxon>
        <taxon>Actinomycetes</taxon>
        <taxon>Kitasatosporales</taxon>
        <taxon>Streptomycetaceae</taxon>
        <taxon>Streptomyces</taxon>
    </lineage>
</organism>
<dbReference type="GO" id="GO:0004386">
    <property type="term" value="F:helicase activity"/>
    <property type="evidence" value="ECO:0007669"/>
    <property type="project" value="UniProtKB-KW"/>
</dbReference>
<evidence type="ECO:0000256" key="1">
    <source>
        <dbReference type="ARBA" id="ARBA00022741"/>
    </source>
</evidence>
<dbReference type="AlphaFoldDB" id="A0A5D4JKZ5"/>
<feature type="domain" description="Helicase ATP-binding" evidence="5">
    <location>
        <begin position="291"/>
        <end position="465"/>
    </location>
</feature>
<dbReference type="SMART" id="SM00487">
    <property type="entry name" value="DEXDc"/>
    <property type="match status" value="1"/>
</dbReference>
<keyword evidence="8" id="KW-1185">Reference proteome</keyword>
<evidence type="ECO:0000256" key="3">
    <source>
        <dbReference type="ARBA" id="ARBA00022806"/>
    </source>
</evidence>
<proteinExistence type="predicted"/>
<keyword evidence="4" id="KW-0067">ATP-binding</keyword>
<dbReference type="InterPro" id="IPR001650">
    <property type="entry name" value="Helicase_C-like"/>
</dbReference>
<dbReference type="CDD" id="cd17921">
    <property type="entry name" value="DEXHc_Ski2"/>
    <property type="match status" value="1"/>
</dbReference>
<dbReference type="PROSITE" id="PS51194">
    <property type="entry name" value="HELICASE_CTER"/>
    <property type="match status" value="1"/>
</dbReference>
<dbReference type="Pfam" id="PF00271">
    <property type="entry name" value="Helicase_C"/>
    <property type="match status" value="1"/>
</dbReference>
<gene>
    <name evidence="7" type="ORF">FY004_05525</name>
</gene>
<name>A0A5D4JKZ5_9ACTN</name>
<evidence type="ECO:0000256" key="2">
    <source>
        <dbReference type="ARBA" id="ARBA00022801"/>
    </source>
</evidence>
<dbReference type="InterPro" id="IPR050474">
    <property type="entry name" value="Hel308_SKI2-like"/>
</dbReference>
<evidence type="ECO:0000259" key="6">
    <source>
        <dbReference type="PROSITE" id="PS51194"/>
    </source>
</evidence>
<evidence type="ECO:0000256" key="4">
    <source>
        <dbReference type="ARBA" id="ARBA00022840"/>
    </source>
</evidence>
<evidence type="ECO:0000313" key="8">
    <source>
        <dbReference type="Proteomes" id="UP000323242"/>
    </source>
</evidence>
<keyword evidence="2" id="KW-0378">Hydrolase</keyword>
<sequence length="1105" mass="118903">MLTRAWVDIMEWRDLAPAPSVRSTERIGVPDSSFITAGWTSPRAALRRLATALEVHAVLVPGLPAVTVQACAFVAAEALSICNEQPDPEVPLSFASPLGSARRYEQLEAGLLYRIAGYDANAARCGGEIGELDTPIDAESPASEWAMGTFRELLAAQVSPDLPQAPPVPSRSEHLDVRVRHALWRKMGQAVRRHTQWLTHQPGALRTAVEDIRTLISLLHPDADGWGGQVVHPDIHHIAVLLAKVLEEDETRALRSVPTPPDEDGRFASYVQEQAKSRPLLWPSARIYSEQALPGPHAHAVVCVPTGAGKSAVAELAIAQTLHRGWVLYLAPTNALVGQLVRRLSSVFDSLPGVQVRGFLGGAEYALLESEDLAVIGSCQVLVMTPEKCSLALRQNPDAFEDLRLCILDEAHLIEEPNGRGALTELVIAEVLHRAPHVRALLMSALVANADELADWLTAVTGVEAVPISHPWRPTRTLRAIAGFDQAGEEAAQALARDRLAALPGSRKKLTYDAPISLLVGLQGAWATNHPKDYRVVRTPVLSPKELHRTDGPSPTGVCLPMTAAIVTAMADKGHRVLAFLPKNRHHSFTQAVKLPGSADWVPANHDADIEALLTLADAELGIESELRATLEKGVGVHTGALLREEQRASEISFDRDRVRVLFATGTLSQGLNLPATAVVIGGTEVGFDQDASPAERERRSRTQLLNAIGRAGRAYTSARSIAVVVPGRATHVTDGTSGKRLALTTGASFLTQEDAANDISSRLDGLIEKALGESLEVATLEGEEQSAFSFLSFAAGSGDAPGVVRLTWAVHRAGAASQGEAIAEALEATGSAFLAQEQVPDWVSLAAHRAGLGLPETSYLYRWLLAQLDAYEAPSTVEGWAYLLVDALASARPEMVESLLPLTNDYRSTAIEALWSSDPDDAAEGHRALAATLIAWIQGEDLLSVAGHALGPHAERTGGRGQGMPLPKIIGLTDRGFGFRLSVLAGAIGAIVATGCESELQPGRWELPEACSRALSLLPFAVRWGAGNPGVIAWMRAGVRPRVVAHLLERRMPLTPSADWMNDEDLLRLAARQLAQTPEWVLEAMEEGRERELFRAMSRVREMK</sequence>
<dbReference type="SMART" id="SM00490">
    <property type="entry name" value="HELICc"/>
    <property type="match status" value="1"/>
</dbReference>
<dbReference type="GO" id="GO:0003676">
    <property type="term" value="F:nucleic acid binding"/>
    <property type="evidence" value="ECO:0007669"/>
    <property type="project" value="InterPro"/>
</dbReference>
<keyword evidence="3 7" id="KW-0347">Helicase</keyword>
<reference evidence="7 8" key="1">
    <citation type="submission" date="2019-08" db="EMBL/GenBank/DDBJ databases">
        <title>Draft genome for granaticin producer strain Streptomyces parvus C05.</title>
        <authorList>
            <person name="Gonzalez-Pimentel J.L."/>
        </authorList>
    </citation>
    <scope>NUCLEOTIDE SEQUENCE [LARGE SCALE GENOMIC DNA]</scope>
    <source>
        <strain evidence="7 8">C05</strain>
    </source>
</reference>
<dbReference type="EMBL" id="VSZQ01000019">
    <property type="protein sequence ID" value="TYR65564.1"/>
    <property type="molecule type" value="Genomic_DNA"/>
</dbReference>
<dbReference type="Proteomes" id="UP000323242">
    <property type="component" value="Unassembled WGS sequence"/>
</dbReference>
<dbReference type="GO" id="GO:0005524">
    <property type="term" value="F:ATP binding"/>
    <property type="evidence" value="ECO:0007669"/>
    <property type="project" value="UniProtKB-KW"/>
</dbReference>
<dbReference type="Pfam" id="PF00270">
    <property type="entry name" value="DEAD"/>
    <property type="match status" value="1"/>
</dbReference>
<dbReference type="InterPro" id="IPR011545">
    <property type="entry name" value="DEAD/DEAH_box_helicase_dom"/>
</dbReference>
<evidence type="ECO:0000313" key="7">
    <source>
        <dbReference type="EMBL" id="TYR65564.1"/>
    </source>
</evidence>
<keyword evidence="1" id="KW-0547">Nucleotide-binding</keyword>
<accession>A0A5D4JKZ5</accession>
<dbReference type="SUPFAM" id="SSF52540">
    <property type="entry name" value="P-loop containing nucleoside triphosphate hydrolases"/>
    <property type="match status" value="1"/>
</dbReference>
<dbReference type="GO" id="GO:0016787">
    <property type="term" value="F:hydrolase activity"/>
    <property type="evidence" value="ECO:0007669"/>
    <property type="project" value="UniProtKB-KW"/>
</dbReference>
<dbReference type="InterPro" id="IPR027417">
    <property type="entry name" value="P-loop_NTPase"/>
</dbReference>
<dbReference type="PANTHER" id="PTHR47961:SF6">
    <property type="entry name" value="DNA-DIRECTED DNA POLYMERASE"/>
    <property type="match status" value="1"/>
</dbReference>
<dbReference type="InterPro" id="IPR014001">
    <property type="entry name" value="Helicase_ATP-bd"/>
</dbReference>
<protein>
    <submittedName>
        <fullName evidence="7">DEAD/DEAH box helicase</fullName>
    </submittedName>
</protein>
<feature type="domain" description="Helicase C-terminal" evidence="6">
    <location>
        <begin position="594"/>
        <end position="787"/>
    </location>
</feature>
<dbReference type="PANTHER" id="PTHR47961">
    <property type="entry name" value="DNA POLYMERASE THETA, PUTATIVE (AFU_ORTHOLOGUE AFUA_1G05260)-RELATED"/>
    <property type="match status" value="1"/>
</dbReference>
<dbReference type="PROSITE" id="PS51192">
    <property type="entry name" value="HELICASE_ATP_BIND_1"/>
    <property type="match status" value="1"/>
</dbReference>
<dbReference type="RefSeq" id="WP_148901649.1">
    <property type="nucleotide sequence ID" value="NZ_VSZQ01000019.1"/>
</dbReference>
<dbReference type="Gene3D" id="3.40.50.300">
    <property type="entry name" value="P-loop containing nucleotide triphosphate hydrolases"/>
    <property type="match status" value="2"/>
</dbReference>
<evidence type="ECO:0000259" key="5">
    <source>
        <dbReference type="PROSITE" id="PS51192"/>
    </source>
</evidence>